<comment type="caution">
    <text evidence="3">The sequence shown here is derived from an EMBL/GenBank/DDBJ whole genome shotgun (WGS) entry which is preliminary data.</text>
</comment>
<dbReference type="RefSeq" id="WP_379087669.1">
    <property type="nucleotide sequence ID" value="NZ_JBHTJO010000001.1"/>
</dbReference>
<protein>
    <submittedName>
        <fullName evidence="3">Caspase family protein</fullName>
    </submittedName>
</protein>
<feature type="signal peptide" evidence="1">
    <location>
        <begin position="1"/>
        <end position="25"/>
    </location>
</feature>
<dbReference type="InterPro" id="IPR011600">
    <property type="entry name" value="Pept_C14_caspase"/>
</dbReference>
<proteinExistence type="predicted"/>
<evidence type="ECO:0000313" key="3">
    <source>
        <dbReference type="EMBL" id="MFD0986824.1"/>
    </source>
</evidence>
<accession>A0ABW3J936</accession>
<organism evidence="3 4">
    <name type="scientific">Methyloligella solikamskensis</name>
    <dbReference type="NCBI Taxonomy" id="1177756"/>
    <lineage>
        <taxon>Bacteria</taxon>
        <taxon>Pseudomonadati</taxon>
        <taxon>Pseudomonadota</taxon>
        <taxon>Alphaproteobacteria</taxon>
        <taxon>Hyphomicrobiales</taxon>
        <taxon>Hyphomicrobiaceae</taxon>
        <taxon>Methyloligella</taxon>
    </lineage>
</organism>
<keyword evidence="1" id="KW-0732">Signal</keyword>
<sequence>MSFRPFAFAAVLLAAFLVSGTAARAATYGLAIGVDDYDRGDLHGAVADAKAIAAGLDDAGAAKVDLLTGKKASVDSVKSAWTALLDGADYGDVIVLSFAGKGDLGENGPVYLFGDGGALPRKTVLDWARAAEEKGVKLLFIGDASFAGGLERPYPKDLVGLRQSGETSGESAQSGVQPENDFSKATFAYGAPAGKAVPELRIGDGTRGGLSWAFVQALSGAAEEDSDGLLSDHELAVYLPLAVGALTEGQQQVQVLPRRSRPMTLFPTGAGGSNEALAETPLRLAVVGGEAAVIGDFPDVEIVEDPKDAELIWSVADEILTHRIGGVVASGVDADALGNALAKWSTLDWLVARTARGPVHTDLVSGPARLQSGARAQIEILPGRYPMLTVFDLGPKGNVAPIMPANAELADKPQNRRHIHQMFQVSDGPDGALHRIVIFSDTPLTGLHDSLKGMEASGKTENLRAAIQDALPPEAKAQVGILPIYTGPGASSPAE</sequence>
<feature type="chain" id="PRO_5046636349" evidence="1">
    <location>
        <begin position="26"/>
        <end position="495"/>
    </location>
</feature>
<gene>
    <name evidence="3" type="ORF">ACFQ2F_06895</name>
</gene>
<evidence type="ECO:0000259" key="2">
    <source>
        <dbReference type="Pfam" id="PF00656"/>
    </source>
</evidence>
<evidence type="ECO:0000256" key="1">
    <source>
        <dbReference type="SAM" id="SignalP"/>
    </source>
</evidence>
<dbReference type="Pfam" id="PF00656">
    <property type="entry name" value="Peptidase_C14"/>
    <property type="match status" value="1"/>
</dbReference>
<dbReference type="Proteomes" id="UP001597102">
    <property type="component" value="Unassembled WGS sequence"/>
</dbReference>
<keyword evidence="4" id="KW-1185">Reference proteome</keyword>
<evidence type="ECO:0000313" key="4">
    <source>
        <dbReference type="Proteomes" id="UP001597102"/>
    </source>
</evidence>
<name>A0ABW3J936_9HYPH</name>
<reference evidence="4" key="1">
    <citation type="journal article" date="2019" name="Int. J. Syst. Evol. Microbiol.">
        <title>The Global Catalogue of Microorganisms (GCM) 10K type strain sequencing project: providing services to taxonomists for standard genome sequencing and annotation.</title>
        <authorList>
            <consortium name="The Broad Institute Genomics Platform"/>
            <consortium name="The Broad Institute Genome Sequencing Center for Infectious Disease"/>
            <person name="Wu L."/>
            <person name="Ma J."/>
        </authorList>
    </citation>
    <scope>NUCLEOTIDE SEQUENCE [LARGE SCALE GENOMIC DNA]</scope>
    <source>
        <strain evidence="4">CCUG 61697</strain>
    </source>
</reference>
<dbReference type="EMBL" id="JBHTJO010000001">
    <property type="protein sequence ID" value="MFD0986824.1"/>
    <property type="molecule type" value="Genomic_DNA"/>
</dbReference>
<feature type="domain" description="Peptidase C14 caspase" evidence="2">
    <location>
        <begin position="30"/>
        <end position="224"/>
    </location>
</feature>
<dbReference type="Gene3D" id="3.40.50.1460">
    <property type="match status" value="1"/>
</dbReference>